<dbReference type="InterPro" id="IPR018753">
    <property type="entry name" value="GapR-like"/>
</dbReference>
<dbReference type="GO" id="GO:0000166">
    <property type="term" value="F:nucleotide binding"/>
    <property type="evidence" value="ECO:0007669"/>
    <property type="project" value="InterPro"/>
</dbReference>
<feature type="domain" description="GapR-like DNA-binding" evidence="3">
    <location>
        <begin position="15"/>
        <end position="86"/>
    </location>
</feature>
<dbReference type="STRING" id="1855383.SAMN05216548_10115"/>
<dbReference type="Pfam" id="PF10073">
    <property type="entry name" value="GapR_DNA-bd"/>
    <property type="match status" value="1"/>
</dbReference>
<evidence type="ECO:0000259" key="3">
    <source>
        <dbReference type="Pfam" id="PF10073"/>
    </source>
</evidence>
<dbReference type="Proteomes" id="UP000199647">
    <property type="component" value="Unassembled WGS sequence"/>
</dbReference>
<dbReference type="EMBL" id="FOFG01000001">
    <property type="protein sequence ID" value="SEP58544.1"/>
    <property type="molecule type" value="Genomic_DNA"/>
</dbReference>
<proteinExistence type="inferred from homology"/>
<dbReference type="SUPFAM" id="SSF46589">
    <property type="entry name" value="tRNA-binding arm"/>
    <property type="match status" value="1"/>
</dbReference>
<dbReference type="RefSeq" id="WP_092494561.1">
    <property type="nucleotide sequence ID" value="NZ_FOFG01000001.1"/>
</dbReference>
<evidence type="ECO:0000313" key="4">
    <source>
        <dbReference type="EMBL" id="SEP58544.1"/>
    </source>
</evidence>
<dbReference type="InterPro" id="IPR010978">
    <property type="entry name" value="tRNA-bd_arm"/>
</dbReference>
<dbReference type="NCBIfam" id="NF010247">
    <property type="entry name" value="PRK13694.1"/>
    <property type="match status" value="1"/>
</dbReference>
<name>A0A1H8Z280_9HYPH</name>
<dbReference type="GO" id="GO:0003677">
    <property type="term" value="F:DNA binding"/>
    <property type="evidence" value="ECO:0007669"/>
    <property type="project" value="InterPro"/>
</dbReference>
<keyword evidence="2" id="KW-0175">Coiled coil</keyword>
<dbReference type="AlphaFoldDB" id="A0A1H8Z280"/>
<accession>A0A1H8Z280</accession>
<gene>
    <name evidence="4" type="ORF">SAMN05216548_10115</name>
</gene>
<reference evidence="4 5" key="1">
    <citation type="submission" date="2016-10" db="EMBL/GenBank/DDBJ databases">
        <authorList>
            <person name="de Groot N.N."/>
        </authorList>
    </citation>
    <scope>NUCLEOTIDE SEQUENCE [LARGE SCALE GENOMIC DNA]</scope>
    <source>
        <strain evidence="4 5">A52C2</strain>
    </source>
</reference>
<protein>
    <recommendedName>
        <fullName evidence="1">UPF0335 protein SAMN05216548_10115</fullName>
    </recommendedName>
</protein>
<dbReference type="HAMAP" id="MF_00797">
    <property type="entry name" value="UPF0335"/>
    <property type="match status" value="1"/>
</dbReference>
<evidence type="ECO:0000313" key="5">
    <source>
        <dbReference type="Proteomes" id="UP000199647"/>
    </source>
</evidence>
<keyword evidence="5" id="KW-1185">Reference proteome</keyword>
<dbReference type="OrthoDB" id="9813793at2"/>
<evidence type="ECO:0000256" key="1">
    <source>
        <dbReference type="HAMAP-Rule" id="MF_00797"/>
    </source>
</evidence>
<evidence type="ECO:0000256" key="2">
    <source>
        <dbReference type="SAM" id="Coils"/>
    </source>
</evidence>
<organism evidence="4 5">
    <name type="scientific">Faunimonas pinastri</name>
    <dbReference type="NCBI Taxonomy" id="1855383"/>
    <lineage>
        <taxon>Bacteria</taxon>
        <taxon>Pseudomonadati</taxon>
        <taxon>Pseudomonadota</taxon>
        <taxon>Alphaproteobacteria</taxon>
        <taxon>Hyphomicrobiales</taxon>
        <taxon>Afifellaceae</taxon>
        <taxon>Faunimonas</taxon>
    </lineage>
</organism>
<comment type="similarity">
    <text evidence="1">Belongs to the UPF0335 family.</text>
</comment>
<dbReference type="InterPro" id="IPR046367">
    <property type="entry name" value="GapR-like_DNA-bd"/>
</dbReference>
<sequence>MADTEADNNDVGGVAAAELRQFIERIERLEEEKKGIQDDIKDVYGELKGRGYDAKAVRKIVTIRRKDARERQEEESILELYMNALGMA</sequence>
<feature type="coiled-coil region" evidence="2">
    <location>
        <begin position="19"/>
        <end position="46"/>
    </location>
</feature>